<feature type="repeat" description="PPR" evidence="5">
    <location>
        <begin position="515"/>
        <end position="549"/>
    </location>
</feature>
<dbReference type="Gene3D" id="3.40.50.1460">
    <property type="match status" value="1"/>
</dbReference>
<feature type="region of interest" description="Disordered" evidence="6">
    <location>
        <begin position="718"/>
        <end position="742"/>
    </location>
</feature>
<reference evidence="8 9" key="1">
    <citation type="submission" date="2020-04" db="EMBL/GenBank/DDBJ databases">
        <title>Perkinsus olseni comparative genomics.</title>
        <authorList>
            <person name="Bogema D.R."/>
        </authorList>
    </citation>
    <scope>NUCLEOTIDE SEQUENCE [LARGE SCALE GENOMIC DNA]</scope>
    <source>
        <strain evidence="8">ATCC PRA-179</strain>
    </source>
</reference>
<dbReference type="Pfam" id="PF13812">
    <property type="entry name" value="PPR_3"/>
    <property type="match status" value="1"/>
</dbReference>
<evidence type="ECO:0000256" key="5">
    <source>
        <dbReference type="PROSITE-ProRule" id="PRU00708"/>
    </source>
</evidence>
<dbReference type="InterPro" id="IPR001096">
    <property type="entry name" value="Peptidase_C13"/>
</dbReference>
<sequence>MFVRQPLIPLPHRSLLMMRTAFFSRSLSTRVITRSMPAMLLMVILSSLAPVALGASAGSATSNDRHHTADMDTNVVVVPPLPLIDAARMVIVDVVQSMSVEFTFALVFVASFLASRYLRAQSIPSGPISNSPLSTPSEQSSAKPSPLPAPIHIQPTVDATESPPSEVVKGVVRVTPLSPVAEEADDKTIKPFDEVGTITELTGSRYTAAVSAYIKLRDSKGLSSLLIEPPPGKSLEEVREAVAKMYHALALAAVRVGSKTPVMSFDVRRCLRDMTELGIEISDDLVMIITKIATSKHHYRECLSLHRDVLEKELGRKPSTDKTVNSCLLFCSVESGDYSECEKFSRRVVASGEAPAAKDFANMMKFYFAIGKIDEALRLLQVLRSKNLVPDVITCNTLISNCVNARQMETAETILRELMKAGDDVGHSVADVVSFNTVMKGYSRQGDVAKCDKLMSILKAKEIQPTVVTYGILLDCCINANDMGRAQKVFQEMRLAQSSEKEDQASPDKRHLGLNTVMYTTLIKGYAKEGKVDAAMDVFTEMRKAEVVPDLITFSILIKSNCDAGKVDVSLKLLDELLAEGYKPDEIIYNNLLHGCCIPSKEIKTPIPSRKGLADQILLGMMDNHVVASSATFSIYMKVLLATVVDSIERDGPAHSNRLYNDIFVRSLSLLDTEMEAVYGVIPELRLYTQLIQQTIRHRNGHMTLEVCSSMVSRHLRNMQPDQPQPTIPKGTASTRNPAPKNRVDTITQQTVETLLATAITFGLLDTALQLLELFIKFKVTSVSSTHAPLIVKLTSMLQKKKRGDSYVEQMHMIVEAYNSDPYLFGSNYVVYRREGPNYRKGFNGHSRRRTAAAKHEYAVLVVSSGSMSERKVEIESRSWLSGPAALLTGGVIAAAMGAYVYSRNRPSEKREVDGAEHADDANEDPVKELQEFNDWFEDDSFEVVENSAADSTEEQKVTARTQSLDDGLTALGMQSNVMYLPNASPGEIRIGEESHVAVENPDVDDVFRIERVSEEEEMRRYFSGMDSGQRMAKGQHSRKTGSSNKKLCLIHVMLAMMTAGLVMLWCVATLGAAMKSDSGRNNWALLVDTSRYWYNYRHVANTLSMYYQIKRLGERGEKKEVSSQCQPKTVWRPGYVFNDPDDHVNLYPPEVEVDYRGDEVSTENFIRLLTGRHTPDTPRSKRLDTDADSYVLVYITGHSGTDFVKFQDWEEMTSHDIADAFQQMYSQKRYKKLLWLADTCHAATLHDRFYSPNMLCLSSSGPDENSYSYHADLSIGINVVDRFTYWTSRFLSGSVKDTRSKRTVQDLVNTLPWRKLHSHATLREDLYPSSASDTLLTEFLAATDQFTFVEKFRNLTGVLGLVHLEKGSIAIDLGFHQEEGRKAVLYGAPRTAEKPVGRRSVARGEAVAAASPSELVVTVPEPARALLCATVVVLGAAASAFFVAPV</sequence>
<evidence type="ECO:0000256" key="4">
    <source>
        <dbReference type="ARBA" id="ARBA00022729"/>
    </source>
</evidence>
<dbReference type="GO" id="GO:0006508">
    <property type="term" value="P:proteolysis"/>
    <property type="evidence" value="ECO:0007669"/>
    <property type="project" value="InterPro"/>
</dbReference>
<evidence type="ECO:0000313" key="8">
    <source>
        <dbReference type="EMBL" id="KAF4663547.1"/>
    </source>
</evidence>
<feature type="repeat" description="PPR" evidence="5">
    <location>
        <begin position="431"/>
        <end position="465"/>
    </location>
</feature>
<evidence type="ECO:0000256" key="7">
    <source>
        <dbReference type="SAM" id="Phobius"/>
    </source>
</evidence>
<dbReference type="EMBL" id="JABAHT010000139">
    <property type="protein sequence ID" value="KAF4663547.1"/>
    <property type="molecule type" value="Genomic_DNA"/>
</dbReference>
<dbReference type="Gene3D" id="1.25.40.10">
    <property type="entry name" value="Tetratricopeptide repeat domain"/>
    <property type="match status" value="2"/>
</dbReference>
<keyword evidence="7" id="KW-0472">Membrane</keyword>
<proteinExistence type="inferred from homology"/>
<keyword evidence="4" id="KW-0732">Signal</keyword>
<feature type="repeat" description="PPR" evidence="5">
    <location>
        <begin position="391"/>
        <end position="425"/>
    </location>
</feature>
<keyword evidence="3" id="KW-0337">GPI-anchor biosynthesis</keyword>
<dbReference type="PANTHER" id="PTHR48067">
    <property type="entry name" value="GPI-ANCHOR TRANSAMIDASE"/>
    <property type="match status" value="1"/>
</dbReference>
<feature type="region of interest" description="Disordered" evidence="6">
    <location>
        <begin position="127"/>
        <end position="150"/>
    </location>
</feature>
<dbReference type="UniPathway" id="UPA00196"/>
<organism evidence="8 9">
    <name type="scientific">Perkinsus olseni</name>
    <name type="common">Perkinsus atlanticus</name>
    <dbReference type="NCBI Taxonomy" id="32597"/>
    <lineage>
        <taxon>Eukaryota</taxon>
        <taxon>Sar</taxon>
        <taxon>Alveolata</taxon>
        <taxon>Perkinsozoa</taxon>
        <taxon>Perkinsea</taxon>
        <taxon>Perkinsida</taxon>
        <taxon>Perkinsidae</taxon>
        <taxon>Perkinsus</taxon>
    </lineage>
</organism>
<feature type="transmembrane region" description="Helical" evidence="7">
    <location>
        <begin position="1048"/>
        <end position="1073"/>
    </location>
</feature>
<evidence type="ECO:0000256" key="6">
    <source>
        <dbReference type="SAM" id="MobiDB-lite"/>
    </source>
</evidence>
<dbReference type="Pfam" id="PF01650">
    <property type="entry name" value="Peptidase_C13"/>
    <property type="match status" value="1"/>
</dbReference>
<dbReference type="InterPro" id="IPR028361">
    <property type="entry name" value="GPI_transamidase"/>
</dbReference>
<dbReference type="InterPro" id="IPR002885">
    <property type="entry name" value="PPR_rpt"/>
</dbReference>
<dbReference type="GO" id="GO:0016255">
    <property type="term" value="P:attachment of GPI anchor to protein"/>
    <property type="evidence" value="ECO:0007669"/>
    <property type="project" value="InterPro"/>
</dbReference>
<dbReference type="GO" id="GO:0042765">
    <property type="term" value="C:GPI-anchor transamidase complex"/>
    <property type="evidence" value="ECO:0007669"/>
    <property type="project" value="InterPro"/>
</dbReference>
<gene>
    <name evidence="8" type="ORF">FOZ61_001539</name>
</gene>
<feature type="compositionally biased region" description="Polar residues" evidence="6">
    <location>
        <begin position="127"/>
        <end position="143"/>
    </location>
</feature>
<evidence type="ECO:0000256" key="1">
    <source>
        <dbReference type="ARBA" id="ARBA00004687"/>
    </source>
</evidence>
<evidence type="ECO:0000313" key="9">
    <source>
        <dbReference type="Proteomes" id="UP000570595"/>
    </source>
</evidence>
<dbReference type="PROSITE" id="PS51375">
    <property type="entry name" value="PPR"/>
    <property type="match status" value="4"/>
</dbReference>
<dbReference type="GO" id="GO:0006506">
    <property type="term" value="P:GPI anchor biosynthetic process"/>
    <property type="evidence" value="ECO:0007669"/>
    <property type="project" value="UniProtKB-UniPathway"/>
</dbReference>
<accession>A0A7J6LWB8</accession>
<feature type="transmembrane region" description="Helical" evidence="7">
    <location>
        <begin position="880"/>
        <end position="902"/>
    </location>
</feature>
<dbReference type="PRINTS" id="PR00776">
    <property type="entry name" value="HEMOGLOBNASE"/>
</dbReference>
<keyword evidence="7" id="KW-1133">Transmembrane helix</keyword>
<evidence type="ECO:0000256" key="3">
    <source>
        <dbReference type="ARBA" id="ARBA00022502"/>
    </source>
</evidence>
<dbReference type="Proteomes" id="UP000570595">
    <property type="component" value="Unassembled WGS sequence"/>
</dbReference>
<dbReference type="OrthoDB" id="192611at2759"/>
<comment type="similarity">
    <text evidence="2">Belongs to the peptidase C13 family.</text>
</comment>
<name>A0A7J6LWB8_PEROL</name>
<keyword evidence="7" id="KW-0812">Transmembrane</keyword>
<dbReference type="NCBIfam" id="TIGR00756">
    <property type="entry name" value="PPR"/>
    <property type="match status" value="4"/>
</dbReference>
<comment type="pathway">
    <text evidence="1">Glycolipid biosynthesis; glycosylphosphatidylinositol-anchor biosynthesis.</text>
</comment>
<feature type="repeat" description="PPR" evidence="5">
    <location>
        <begin position="550"/>
        <end position="584"/>
    </location>
</feature>
<dbReference type="GO" id="GO:0003923">
    <property type="term" value="F:GPI-anchor transamidase activity"/>
    <property type="evidence" value="ECO:0007669"/>
    <property type="project" value="InterPro"/>
</dbReference>
<dbReference type="Pfam" id="PF13041">
    <property type="entry name" value="PPR_2"/>
    <property type="match status" value="2"/>
</dbReference>
<comment type="caution">
    <text evidence="8">The sequence shown here is derived from an EMBL/GenBank/DDBJ whole genome shotgun (WGS) entry which is preliminary data.</text>
</comment>
<evidence type="ECO:0000256" key="2">
    <source>
        <dbReference type="ARBA" id="ARBA00009941"/>
    </source>
</evidence>
<dbReference type="InterPro" id="IPR011990">
    <property type="entry name" value="TPR-like_helical_dom_sf"/>
</dbReference>
<protein>
    <submittedName>
        <fullName evidence="8">Uncharacterized protein</fullName>
    </submittedName>
</protein>
<dbReference type="PANTHER" id="PTHR48067:SF1">
    <property type="entry name" value="GPI-ANCHOR TRANSAMIDASE"/>
    <property type="match status" value="1"/>
</dbReference>